<proteinExistence type="predicted"/>
<keyword evidence="1" id="KW-0472">Membrane</keyword>
<organism evidence="2 3">
    <name type="scientific">Moumouvirus goulette</name>
    <dbReference type="NCBI Taxonomy" id="1247379"/>
    <lineage>
        <taxon>Viruses</taxon>
        <taxon>Varidnaviria</taxon>
        <taxon>Bamfordvirae</taxon>
        <taxon>Nucleocytoviricota</taxon>
        <taxon>Megaviricetes</taxon>
        <taxon>Imitervirales</taxon>
        <taxon>Mimiviridae</taxon>
        <taxon>Megamimivirinae</taxon>
        <taxon>Moumouvirus</taxon>
        <taxon>Moumouvirus goulettemassiliense</taxon>
    </lineage>
</organism>
<sequence>MSNNISWIFMVIMVFFIIVVLYYTAPLNNPQVWIYVGIIIVLIIIILYLITIPITIRMTCENLLDKIKYDNRYYKLQNNS</sequence>
<gene>
    <name evidence="2" type="ORF">glt_00051</name>
</gene>
<protein>
    <submittedName>
        <fullName evidence="2">Uncharacterized protein</fullName>
    </submittedName>
</protein>
<evidence type="ECO:0000256" key="1">
    <source>
        <dbReference type="SAM" id="Phobius"/>
    </source>
</evidence>
<dbReference type="EMBL" id="KC008572">
    <property type="protein sequence ID" value="AGF84860.1"/>
    <property type="molecule type" value="Genomic_DNA"/>
</dbReference>
<keyword evidence="1" id="KW-1133">Transmembrane helix</keyword>
<accession>M1NLH7</accession>
<reference evidence="2 3" key="1">
    <citation type="submission" date="2012-10" db="EMBL/GenBank/DDBJ databases">
        <title>Complete genome sequence of Moumouvirus goulette.</title>
        <authorList>
            <person name="Fournous G."/>
            <person name="Bougalmi M."/>
            <person name="Colson P."/>
        </authorList>
    </citation>
    <scope>NUCLEOTIDE SEQUENCE [LARGE SCALE GENOMIC DNA]</scope>
</reference>
<feature type="transmembrane region" description="Helical" evidence="1">
    <location>
        <begin position="32"/>
        <end position="56"/>
    </location>
</feature>
<evidence type="ECO:0000313" key="3">
    <source>
        <dbReference type="Proteomes" id="UP000241071"/>
    </source>
</evidence>
<keyword evidence="3" id="KW-1185">Reference proteome</keyword>
<feature type="transmembrane region" description="Helical" evidence="1">
    <location>
        <begin position="7"/>
        <end position="26"/>
    </location>
</feature>
<keyword evidence="1" id="KW-0812">Transmembrane</keyword>
<dbReference type="Proteomes" id="UP000241071">
    <property type="component" value="Segment"/>
</dbReference>
<evidence type="ECO:0000313" key="2">
    <source>
        <dbReference type="EMBL" id="AGF84860.1"/>
    </source>
</evidence>
<name>M1NLH7_9VIRU</name>